<name>A0AA45UUB5_ANAPH</name>
<sequence>MPTTKKNEISEANAIELSMAFDSLISVAEGFSDVHLGDMSPEEIFAHMLTTLRLAKSCVTDIKGAIVSSEQSIELKQGQELSPLLLLQSVLNFLDDTQGVIEQSIRNSDYSIPSDIIEDILKGCYDVLGTLQSVTKVHSILPSSAIDVPNMLADQTIIAMAGFVQALQNYAFSSTTEQADIRHVRLLTRASFIAQQAMAMLASAANPAARKLVLRHVLILSLTTQIPSLNTPDALKEHMASAMTLIVMSLSAELDKFISSQHVMETEESISISVSMQHLAQYFLTTYREELQRYLGNKVDCGTVDHEATEEAGNFENNMLWIRAYLLECVVYVSSMQLTYEKALEKTLKDTEVYTATPVFLPETPLTEDMEIEEDKATEIIQDLHEHVLETLKQVCLRCIVNSSPGFDLHNNSKDLQLKILSHTAAMQEKLVNLIEELQRNPNVKDCQSLHFSIERVAILTTRIMDRLDDRRELYDHTWKQDYSFLPLFNGEELRNRKICKSDYPTAFRDIVAKQKRSNICSAFKNAFNCVIEACACCYSGLKQFFARVIACIGNAFCCRSPTISEEDMVIEGDPDAGLTEEEELLELLMAAGSSSRRSHSRNSNAHPSSPQVTGPITVAAEVHSQLSDVTAERYTAKDNSEERRH</sequence>
<evidence type="ECO:0000313" key="3">
    <source>
        <dbReference type="Proteomes" id="UP000078419"/>
    </source>
</evidence>
<feature type="compositionally biased region" description="Low complexity" evidence="1">
    <location>
        <begin position="602"/>
        <end position="611"/>
    </location>
</feature>
<dbReference type="RefSeq" id="WP_064670164.1">
    <property type="nucleotide sequence ID" value="NZ_FLLR01000103.1"/>
</dbReference>
<protein>
    <submittedName>
        <fullName evidence="2">Uncharacterized protein</fullName>
    </submittedName>
</protein>
<dbReference type="Proteomes" id="UP000078419">
    <property type="component" value="Unassembled WGS sequence"/>
</dbReference>
<organism evidence="2 3">
    <name type="scientific">Anaplasma phagocytophilum</name>
    <name type="common">Ehrlichia phagocytophila</name>
    <dbReference type="NCBI Taxonomy" id="948"/>
    <lineage>
        <taxon>Bacteria</taxon>
        <taxon>Pseudomonadati</taxon>
        <taxon>Pseudomonadota</taxon>
        <taxon>Alphaproteobacteria</taxon>
        <taxon>Rickettsiales</taxon>
        <taxon>Anaplasmataceae</taxon>
        <taxon>Anaplasma</taxon>
        <taxon>phagocytophilum group</taxon>
    </lineage>
</organism>
<accession>A0AA45UUB5</accession>
<proteinExistence type="predicted"/>
<dbReference type="AlphaFoldDB" id="A0AA45UUB5"/>
<gene>
    <name evidence="2" type="ORF">ANAPC1_01291</name>
</gene>
<evidence type="ECO:0000256" key="1">
    <source>
        <dbReference type="SAM" id="MobiDB-lite"/>
    </source>
</evidence>
<dbReference type="EMBL" id="FLLR01000103">
    <property type="protein sequence ID" value="SBO14915.1"/>
    <property type="molecule type" value="Genomic_DNA"/>
</dbReference>
<evidence type="ECO:0000313" key="2">
    <source>
        <dbReference type="EMBL" id="SBO14915.1"/>
    </source>
</evidence>
<reference evidence="3" key="1">
    <citation type="submission" date="2016-03" db="EMBL/GenBank/DDBJ databases">
        <authorList>
            <person name="Loux Valentin"/>
        </authorList>
    </citation>
    <scope>NUCLEOTIDE SEQUENCE [LARGE SCALE GENOMIC DNA]</scope>
    <source>
        <strain evidence="3">C1</strain>
    </source>
</reference>
<feature type="region of interest" description="Disordered" evidence="1">
    <location>
        <begin position="596"/>
        <end position="618"/>
    </location>
</feature>
<comment type="caution">
    <text evidence="2">The sequence shown here is derived from an EMBL/GenBank/DDBJ whole genome shotgun (WGS) entry which is preliminary data.</text>
</comment>